<keyword evidence="2" id="KW-0732">Signal</keyword>
<dbReference type="Gene3D" id="3.40.30.10">
    <property type="entry name" value="Glutaredoxin"/>
    <property type="match status" value="1"/>
</dbReference>
<evidence type="ECO:0008006" key="5">
    <source>
        <dbReference type="Google" id="ProtNLM"/>
    </source>
</evidence>
<dbReference type="AlphaFoldDB" id="A0A930BRX6"/>
<evidence type="ECO:0000256" key="2">
    <source>
        <dbReference type="SAM" id="SignalP"/>
    </source>
</evidence>
<dbReference type="PROSITE" id="PS00195">
    <property type="entry name" value="GLUTAREDOXIN_1"/>
    <property type="match status" value="1"/>
</dbReference>
<feature type="signal peptide" evidence="2">
    <location>
        <begin position="1"/>
        <end position="20"/>
    </location>
</feature>
<name>A0A930BRX6_9RHOO</name>
<feature type="transmembrane region" description="Helical" evidence="1">
    <location>
        <begin position="214"/>
        <end position="233"/>
    </location>
</feature>
<feature type="chain" id="PRO_5037299566" description="Thioredoxin domain-containing protein" evidence="2">
    <location>
        <begin position="21"/>
        <end position="398"/>
    </location>
</feature>
<dbReference type="SUPFAM" id="SSF52833">
    <property type="entry name" value="Thioredoxin-like"/>
    <property type="match status" value="1"/>
</dbReference>
<keyword evidence="1" id="KW-1133">Transmembrane helix</keyword>
<evidence type="ECO:0000313" key="3">
    <source>
        <dbReference type="EMBL" id="MBF1164136.1"/>
    </source>
</evidence>
<dbReference type="EMBL" id="JABZMI010000042">
    <property type="protein sequence ID" value="MBF1164136.1"/>
    <property type="molecule type" value="Genomic_DNA"/>
</dbReference>
<sequence>MTRRLLLALLLALTALTAIAETAVDLHVFWSLRCPHCLKALPELRQMAAEHPWLHLHDYEITQSPANLQRFQDMALAHGETAQAVPTLFYCGHMEVGWPDAAVQQAELLARLEACRQGTAAIPPTVETTLNLPLLGEIRLADLSLPVLTILLAGLDAFNPCAFFVLLFLLSLLTHQHQRSRMLLIGGIFVLCSGVLYFAFMAAWLNVFLVVGNLAWITAAAGALALLIGALNLKDYFAFPHGPSLSISAERQADLFQRGRRLVQSGHLPTMLATTLLLAGVANFYELLCTAGFPMVFTRLLTLREQDVAQHYAYLLLYNLIYILPLLLIVLAFVRTLGSRKLSEREGRLLKLLSGLMMFGLGLLLVIAPEQLDNPRQALLLPLAAVALTALIARWTRP</sequence>
<accession>A0A930BRX6</accession>
<evidence type="ECO:0000313" key="4">
    <source>
        <dbReference type="Proteomes" id="UP000718593"/>
    </source>
</evidence>
<keyword evidence="1" id="KW-0472">Membrane</keyword>
<feature type="transmembrane region" description="Helical" evidence="1">
    <location>
        <begin position="182"/>
        <end position="208"/>
    </location>
</feature>
<dbReference type="InterPro" id="IPR036249">
    <property type="entry name" value="Thioredoxin-like_sf"/>
</dbReference>
<proteinExistence type="predicted"/>
<feature type="transmembrane region" description="Helical" evidence="1">
    <location>
        <begin position="379"/>
        <end position="396"/>
    </location>
</feature>
<feature type="transmembrane region" description="Helical" evidence="1">
    <location>
        <begin position="313"/>
        <end position="337"/>
    </location>
</feature>
<evidence type="ECO:0000256" key="1">
    <source>
        <dbReference type="SAM" id="Phobius"/>
    </source>
</evidence>
<feature type="transmembrane region" description="Helical" evidence="1">
    <location>
        <begin position="268"/>
        <end position="293"/>
    </location>
</feature>
<feature type="transmembrane region" description="Helical" evidence="1">
    <location>
        <begin position="147"/>
        <end position="170"/>
    </location>
</feature>
<protein>
    <recommendedName>
        <fullName evidence="5">Thioredoxin domain-containing protein</fullName>
    </recommendedName>
</protein>
<reference evidence="3" key="1">
    <citation type="submission" date="2020-04" db="EMBL/GenBank/DDBJ databases">
        <title>Deep metagenomics examines the oral microbiome during advanced dental caries in children, revealing novel taxa and co-occurrences with host molecules.</title>
        <authorList>
            <person name="Baker J.L."/>
            <person name="Morton J.T."/>
            <person name="Dinis M."/>
            <person name="Alvarez R."/>
            <person name="Tran N.C."/>
            <person name="Knight R."/>
            <person name="Edlund A."/>
        </authorList>
    </citation>
    <scope>NUCLEOTIDE SEQUENCE</scope>
    <source>
        <strain evidence="3">JCVI_32_bin.24</strain>
    </source>
</reference>
<comment type="caution">
    <text evidence="3">The sequence shown here is derived from an EMBL/GenBank/DDBJ whole genome shotgun (WGS) entry which is preliminary data.</text>
</comment>
<feature type="transmembrane region" description="Helical" evidence="1">
    <location>
        <begin position="349"/>
        <end position="367"/>
    </location>
</feature>
<dbReference type="InterPro" id="IPR011767">
    <property type="entry name" value="GLR_AS"/>
</dbReference>
<gene>
    <name evidence="3" type="ORF">HXL68_03745</name>
</gene>
<keyword evidence="1" id="KW-0812">Transmembrane</keyword>
<organism evidence="3 4">
    <name type="scientific">Dechloromonas agitata</name>
    <dbReference type="NCBI Taxonomy" id="73030"/>
    <lineage>
        <taxon>Bacteria</taxon>
        <taxon>Pseudomonadati</taxon>
        <taxon>Pseudomonadota</taxon>
        <taxon>Betaproteobacteria</taxon>
        <taxon>Rhodocyclales</taxon>
        <taxon>Azonexaceae</taxon>
        <taxon>Dechloromonas</taxon>
    </lineage>
</organism>
<dbReference type="Proteomes" id="UP000718593">
    <property type="component" value="Unassembled WGS sequence"/>
</dbReference>